<proteinExistence type="predicted"/>
<organism evidence="1 2">
    <name type="scientific">Araneus ventricosus</name>
    <name type="common">Orbweaver spider</name>
    <name type="synonym">Epeira ventricosa</name>
    <dbReference type="NCBI Taxonomy" id="182803"/>
    <lineage>
        <taxon>Eukaryota</taxon>
        <taxon>Metazoa</taxon>
        <taxon>Ecdysozoa</taxon>
        <taxon>Arthropoda</taxon>
        <taxon>Chelicerata</taxon>
        <taxon>Arachnida</taxon>
        <taxon>Araneae</taxon>
        <taxon>Araneomorphae</taxon>
        <taxon>Entelegynae</taxon>
        <taxon>Araneoidea</taxon>
        <taxon>Araneidae</taxon>
        <taxon>Araneus</taxon>
    </lineage>
</organism>
<dbReference type="Proteomes" id="UP000499080">
    <property type="component" value="Unassembled WGS sequence"/>
</dbReference>
<reference evidence="1 2" key="1">
    <citation type="journal article" date="2019" name="Sci. Rep.">
        <title>Orb-weaving spider Araneus ventricosus genome elucidates the spidroin gene catalogue.</title>
        <authorList>
            <person name="Kono N."/>
            <person name="Nakamura H."/>
            <person name="Ohtoshi R."/>
            <person name="Moran D.A.P."/>
            <person name="Shinohara A."/>
            <person name="Yoshida Y."/>
            <person name="Fujiwara M."/>
            <person name="Mori M."/>
            <person name="Tomita M."/>
            <person name="Arakawa K."/>
        </authorList>
    </citation>
    <scope>NUCLEOTIDE SEQUENCE [LARGE SCALE GENOMIC DNA]</scope>
</reference>
<protein>
    <submittedName>
        <fullName evidence="1">Uncharacterized protein</fullName>
    </submittedName>
</protein>
<evidence type="ECO:0000313" key="2">
    <source>
        <dbReference type="Proteomes" id="UP000499080"/>
    </source>
</evidence>
<accession>A0A4Y2RAJ1</accession>
<dbReference type="EMBL" id="BGPR01016358">
    <property type="protein sequence ID" value="GBN72691.1"/>
    <property type="molecule type" value="Genomic_DNA"/>
</dbReference>
<comment type="caution">
    <text evidence="1">The sequence shown here is derived from an EMBL/GenBank/DDBJ whole genome shotgun (WGS) entry which is preliminary data.</text>
</comment>
<keyword evidence="2" id="KW-1185">Reference proteome</keyword>
<evidence type="ECO:0000313" key="1">
    <source>
        <dbReference type="EMBL" id="GBN72691.1"/>
    </source>
</evidence>
<sequence length="15" mass="1793">MQKAPLQILLQKRIL</sequence>
<gene>
    <name evidence="1" type="ORF">AVEN_19169_1</name>
</gene>
<name>A0A4Y2RAJ1_ARAVE</name>
<feature type="non-terminal residue" evidence="1">
    <location>
        <position position="15"/>
    </location>
</feature>